<proteinExistence type="predicted"/>
<dbReference type="PROSITE" id="PS50902">
    <property type="entry name" value="FLAVODOXIN_LIKE"/>
    <property type="match status" value="1"/>
</dbReference>
<keyword evidence="8" id="KW-1185">Reference proteome</keyword>
<protein>
    <recommendedName>
        <fullName evidence="4">NADPH--hemoprotein reductase</fullName>
        <ecNumber evidence="4">1.6.2.4</ecNumber>
    </recommendedName>
</protein>
<dbReference type="PROSITE" id="PS51384">
    <property type="entry name" value="FAD_FR"/>
    <property type="match status" value="1"/>
</dbReference>
<dbReference type="Gene3D" id="2.40.30.10">
    <property type="entry name" value="Translation factors"/>
    <property type="match status" value="1"/>
</dbReference>
<dbReference type="InterPro" id="IPR001433">
    <property type="entry name" value="OxRdtase_FAD/NAD-bd"/>
</dbReference>
<dbReference type="SUPFAM" id="SSF63380">
    <property type="entry name" value="Riboflavin synthase domain-like"/>
    <property type="match status" value="1"/>
</dbReference>
<dbReference type="Proteomes" id="UP001220395">
    <property type="component" value="Chromosome"/>
</dbReference>
<dbReference type="RefSeq" id="WP_273685788.1">
    <property type="nucleotide sequence ID" value="NZ_CP117411.1"/>
</dbReference>
<dbReference type="Pfam" id="PF00258">
    <property type="entry name" value="Flavodoxin_1"/>
    <property type="match status" value="1"/>
</dbReference>
<evidence type="ECO:0000256" key="4">
    <source>
        <dbReference type="ARBA" id="ARBA00023797"/>
    </source>
</evidence>
<dbReference type="CDD" id="cd06200">
    <property type="entry name" value="SiR_like1"/>
    <property type="match status" value="1"/>
</dbReference>
<dbReference type="Gene3D" id="3.40.50.80">
    <property type="entry name" value="Nucleotide-binding domain of ferredoxin-NADP reductase (FNR) module"/>
    <property type="match status" value="1"/>
</dbReference>
<dbReference type="Pfam" id="PF00175">
    <property type="entry name" value="NAD_binding_1"/>
    <property type="match status" value="1"/>
</dbReference>
<organism evidence="7 8">
    <name type="scientific">Sphingomonas naphthae</name>
    <dbReference type="NCBI Taxonomy" id="1813468"/>
    <lineage>
        <taxon>Bacteria</taxon>
        <taxon>Pseudomonadati</taxon>
        <taxon>Pseudomonadota</taxon>
        <taxon>Alphaproteobacteria</taxon>
        <taxon>Sphingomonadales</taxon>
        <taxon>Sphingomonadaceae</taxon>
        <taxon>Sphingomonas</taxon>
    </lineage>
</organism>
<name>A0ABY7TFU5_9SPHN</name>
<accession>A0ABY7TFU5</accession>
<dbReference type="Gene3D" id="3.40.50.360">
    <property type="match status" value="1"/>
</dbReference>
<keyword evidence="3" id="KW-0813">Transport</keyword>
<dbReference type="SUPFAM" id="SSF52343">
    <property type="entry name" value="Ferredoxin reductase-like, C-terminal NADP-linked domain"/>
    <property type="match status" value="1"/>
</dbReference>
<evidence type="ECO:0000256" key="1">
    <source>
        <dbReference type="ARBA" id="ARBA00022630"/>
    </source>
</evidence>
<dbReference type="InterPro" id="IPR017938">
    <property type="entry name" value="Riboflavin_synthase-like_b-brl"/>
</dbReference>
<evidence type="ECO:0000313" key="7">
    <source>
        <dbReference type="EMBL" id="WCT71841.1"/>
    </source>
</evidence>
<gene>
    <name evidence="7" type="ORF">PQ455_09255</name>
</gene>
<dbReference type="PANTHER" id="PTHR19384:SF17">
    <property type="entry name" value="NADPH--CYTOCHROME P450 REDUCTASE"/>
    <property type="match status" value="1"/>
</dbReference>
<evidence type="ECO:0000256" key="3">
    <source>
        <dbReference type="ARBA" id="ARBA00022982"/>
    </source>
</evidence>
<dbReference type="InterPro" id="IPR001709">
    <property type="entry name" value="Flavoprot_Pyr_Nucl_cyt_Rdtase"/>
</dbReference>
<dbReference type="PRINTS" id="PR00369">
    <property type="entry name" value="FLAVODOXIN"/>
</dbReference>
<keyword evidence="3" id="KW-0249">Electron transport</keyword>
<dbReference type="InterPro" id="IPR029039">
    <property type="entry name" value="Flavoprotein-like_sf"/>
</dbReference>
<evidence type="ECO:0000259" key="5">
    <source>
        <dbReference type="PROSITE" id="PS50902"/>
    </source>
</evidence>
<feature type="domain" description="Flavodoxin-like" evidence="5">
    <location>
        <begin position="43"/>
        <end position="180"/>
    </location>
</feature>
<dbReference type="InterPro" id="IPR008254">
    <property type="entry name" value="Flavodoxin/NO_synth"/>
</dbReference>
<dbReference type="InterPro" id="IPR001094">
    <property type="entry name" value="Flavdoxin-like"/>
</dbReference>
<dbReference type="InterPro" id="IPR039261">
    <property type="entry name" value="FNR_nucleotide-bd"/>
</dbReference>
<dbReference type="SUPFAM" id="SSF52218">
    <property type="entry name" value="Flavoproteins"/>
    <property type="match status" value="1"/>
</dbReference>
<feature type="domain" description="FAD-binding FR-type" evidence="6">
    <location>
        <begin position="194"/>
        <end position="312"/>
    </location>
</feature>
<dbReference type="InterPro" id="IPR017927">
    <property type="entry name" value="FAD-bd_FR_type"/>
</dbReference>
<evidence type="ECO:0000313" key="8">
    <source>
        <dbReference type="Proteomes" id="UP001220395"/>
    </source>
</evidence>
<sequence>MTSDPLRLAGAAAALLLWLALCLAIAWVRRRAARAEKGEAGALLIAHASQTGFAAGIAQRTAEALRDAGVPVRLAPLGKVDAAMLGESRQALFVVSTTGEGDAPDEASRFVRGAMAAPGGLAHLDYALLALGDRSYDHYCGFGHALDHWLRESGARPATDLIEVDNGDPAGLRQWQERLRLFGADADAADWLPPRYGAWRLAARTHLNPGSPGGEVHLIRLDPPAGEAPLWSAGAIAEIYPGPFAHAAEGDHAHRAYSIASLPADGAVELVVRLMHDPEGRPGLGSGWLCRTALAGEPIALRLRDNPAFAAPDPDRPMILIGNGTGIAGLRAHLKARPFGSENWLIFGERHAATDSLFADELIHWTRSGHLARLDRAFSRDDPARPYVQHLIAHRADAVRDWVANGAAIYVCGSLEGMAAGVDAALTDILGREALETLTDETRYRRDVY</sequence>
<dbReference type="EMBL" id="CP117411">
    <property type="protein sequence ID" value="WCT71841.1"/>
    <property type="molecule type" value="Genomic_DNA"/>
</dbReference>
<keyword evidence="1" id="KW-0285">Flavoprotein</keyword>
<evidence type="ECO:0000259" key="6">
    <source>
        <dbReference type="PROSITE" id="PS51384"/>
    </source>
</evidence>
<keyword evidence="2" id="KW-0288">FMN</keyword>
<reference evidence="7 8" key="1">
    <citation type="submission" date="2023-02" db="EMBL/GenBank/DDBJ databases">
        <title>Genome sequence of Sphingomonas naphthae.</title>
        <authorList>
            <person name="Kim S."/>
            <person name="Heo J."/>
            <person name="Kwon S.-W."/>
        </authorList>
    </citation>
    <scope>NUCLEOTIDE SEQUENCE [LARGE SCALE GENOMIC DNA]</scope>
    <source>
        <strain evidence="7 8">KACC 18716</strain>
    </source>
</reference>
<evidence type="ECO:0000256" key="2">
    <source>
        <dbReference type="ARBA" id="ARBA00022643"/>
    </source>
</evidence>
<dbReference type="PANTHER" id="PTHR19384">
    <property type="entry name" value="NITRIC OXIDE SYNTHASE-RELATED"/>
    <property type="match status" value="1"/>
</dbReference>
<dbReference type="PRINTS" id="PR00371">
    <property type="entry name" value="FPNCR"/>
</dbReference>
<dbReference type="EC" id="1.6.2.4" evidence="4"/>